<dbReference type="InterPro" id="IPR050109">
    <property type="entry name" value="HTH-type_TetR-like_transc_reg"/>
</dbReference>
<dbReference type="RefSeq" id="WP_093618074.1">
    <property type="nucleotide sequence ID" value="NZ_BOMT01000052.1"/>
</dbReference>
<keyword evidence="3" id="KW-0804">Transcription</keyword>
<keyword evidence="7" id="KW-1185">Reference proteome</keyword>
<dbReference type="PANTHER" id="PTHR30055">
    <property type="entry name" value="HTH-TYPE TRANSCRIPTIONAL REGULATOR RUTR"/>
    <property type="match status" value="1"/>
</dbReference>
<evidence type="ECO:0000256" key="1">
    <source>
        <dbReference type="ARBA" id="ARBA00023015"/>
    </source>
</evidence>
<evidence type="ECO:0000313" key="6">
    <source>
        <dbReference type="EMBL" id="SFF37414.1"/>
    </source>
</evidence>
<evidence type="ECO:0000256" key="4">
    <source>
        <dbReference type="PROSITE-ProRule" id="PRU00335"/>
    </source>
</evidence>
<dbReference type="GO" id="GO:0003700">
    <property type="term" value="F:DNA-binding transcription factor activity"/>
    <property type="evidence" value="ECO:0007669"/>
    <property type="project" value="TreeGrafter"/>
</dbReference>
<reference evidence="6 7" key="1">
    <citation type="submission" date="2016-10" db="EMBL/GenBank/DDBJ databases">
        <authorList>
            <person name="de Groot N.N."/>
        </authorList>
    </citation>
    <scope>NUCLEOTIDE SEQUENCE [LARGE SCALE GENOMIC DNA]</scope>
    <source>
        <strain evidence="6 7">DSM 43019</strain>
    </source>
</reference>
<dbReference type="SUPFAM" id="SSF48498">
    <property type="entry name" value="Tetracyclin repressor-like, C-terminal domain"/>
    <property type="match status" value="1"/>
</dbReference>
<sequence>MSPQRADAVRNREILLGTARQAVASGDLSLQLNEIARRTGMGVGTAYRHFPTRRALLEALAAPAFAGVVADARAAASHDDAWGAVAALLRGLLVRQLADAAFAEVIAADRADDALPETTALRVEFAALARTVTDRARDAGVLRADLTDDDLHHLACGVVFALGLSPDPGARLDAYLRALLQGVRAPGPA</sequence>
<evidence type="ECO:0000313" key="7">
    <source>
        <dbReference type="Proteomes" id="UP000199645"/>
    </source>
</evidence>
<gene>
    <name evidence="6" type="ORF">SAMN05421541_109322</name>
</gene>
<dbReference type="EMBL" id="FONV01000009">
    <property type="protein sequence ID" value="SFF37414.1"/>
    <property type="molecule type" value="Genomic_DNA"/>
</dbReference>
<dbReference type="InterPro" id="IPR001647">
    <property type="entry name" value="HTH_TetR"/>
</dbReference>
<feature type="domain" description="HTH tetR-type" evidence="5">
    <location>
        <begin position="8"/>
        <end position="68"/>
    </location>
</feature>
<evidence type="ECO:0000256" key="2">
    <source>
        <dbReference type="ARBA" id="ARBA00023125"/>
    </source>
</evidence>
<organism evidence="6 7">
    <name type="scientific">Actinoplanes philippinensis</name>
    <dbReference type="NCBI Taxonomy" id="35752"/>
    <lineage>
        <taxon>Bacteria</taxon>
        <taxon>Bacillati</taxon>
        <taxon>Actinomycetota</taxon>
        <taxon>Actinomycetes</taxon>
        <taxon>Micromonosporales</taxon>
        <taxon>Micromonosporaceae</taxon>
        <taxon>Actinoplanes</taxon>
    </lineage>
</organism>
<dbReference type="Gene3D" id="1.10.357.10">
    <property type="entry name" value="Tetracycline Repressor, domain 2"/>
    <property type="match status" value="1"/>
</dbReference>
<dbReference type="AlphaFoldDB" id="A0A1I2I5G0"/>
<keyword evidence="2 4" id="KW-0238">DNA-binding</keyword>
<dbReference type="OrthoDB" id="9795011at2"/>
<dbReference type="InterPro" id="IPR036271">
    <property type="entry name" value="Tet_transcr_reg_TetR-rel_C_sf"/>
</dbReference>
<dbReference type="SUPFAM" id="SSF46689">
    <property type="entry name" value="Homeodomain-like"/>
    <property type="match status" value="1"/>
</dbReference>
<dbReference type="InterPro" id="IPR009057">
    <property type="entry name" value="Homeodomain-like_sf"/>
</dbReference>
<dbReference type="STRING" id="35752.SAMN05421541_109322"/>
<protein>
    <submittedName>
        <fullName evidence="6">Regulatory protein, tetR family</fullName>
    </submittedName>
</protein>
<dbReference type="PANTHER" id="PTHR30055:SF234">
    <property type="entry name" value="HTH-TYPE TRANSCRIPTIONAL REGULATOR BETI"/>
    <property type="match status" value="1"/>
</dbReference>
<feature type="DNA-binding region" description="H-T-H motif" evidence="4">
    <location>
        <begin position="31"/>
        <end position="50"/>
    </location>
</feature>
<dbReference type="GO" id="GO:0000976">
    <property type="term" value="F:transcription cis-regulatory region binding"/>
    <property type="evidence" value="ECO:0007669"/>
    <property type="project" value="TreeGrafter"/>
</dbReference>
<dbReference type="Pfam" id="PF00440">
    <property type="entry name" value="TetR_N"/>
    <property type="match status" value="1"/>
</dbReference>
<dbReference type="Proteomes" id="UP000199645">
    <property type="component" value="Unassembled WGS sequence"/>
</dbReference>
<dbReference type="PROSITE" id="PS50977">
    <property type="entry name" value="HTH_TETR_2"/>
    <property type="match status" value="1"/>
</dbReference>
<keyword evidence="1" id="KW-0805">Transcription regulation</keyword>
<accession>A0A1I2I5G0</accession>
<evidence type="ECO:0000256" key="3">
    <source>
        <dbReference type="ARBA" id="ARBA00023163"/>
    </source>
</evidence>
<evidence type="ECO:0000259" key="5">
    <source>
        <dbReference type="PROSITE" id="PS50977"/>
    </source>
</evidence>
<proteinExistence type="predicted"/>
<name>A0A1I2I5G0_9ACTN</name>